<protein>
    <submittedName>
        <fullName evidence="2">Uncharacterized protein</fullName>
    </submittedName>
</protein>
<dbReference type="Proteomes" id="UP000518266">
    <property type="component" value="Unassembled WGS sequence"/>
</dbReference>
<accession>A0A7J5XFL7</accession>
<evidence type="ECO:0000256" key="1">
    <source>
        <dbReference type="SAM" id="MobiDB-lite"/>
    </source>
</evidence>
<organism evidence="2 3">
    <name type="scientific">Dissostichus mawsoni</name>
    <name type="common">Antarctic cod</name>
    <dbReference type="NCBI Taxonomy" id="36200"/>
    <lineage>
        <taxon>Eukaryota</taxon>
        <taxon>Metazoa</taxon>
        <taxon>Chordata</taxon>
        <taxon>Craniata</taxon>
        <taxon>Vertebrata</taxon>
        <taxon>Euteleostomi</taxon>
        <taxon>Actinopterygii</taxon>
        <taxon>Neopterygii</taxon>
        <taxon>Teleostei</taxon>
        <taxon>Neoteleostei</taxon>
        <taxon>Acanthomorphata</taxon>
        <taxon>Eupercaria</taxon>
        <taxon>Perciformes</taxon>
        <taxon>Notothenioidei</taxon>
        <taxon>Nototheniidae</taxon>
        <taxon>Dissostichus</taxon>
    </lineage>
</organism>
<comment type="caution">
    <text evidence="2">The sequence shown here is derived from an EMBL/GenBank/DDBJ whole genome shotgun (WGS) entry which is preliminary data.</text>
</comment>
<evidence type="ECO:0000313" key="3">
    <source>
        <dbReference type="Proteomes" id="UP000518266"/>
    </source>
</evidence>
<keyword evidence="3" id="KW-1185">Reference proteome</keyword>
<gene>
    <name evidence="2" type="ORF">F7725_028372</name>
</gene>
<proteinExistence type="predicted"/>
<evidence type="ECO:0000313" key="2">
    <source>
        <dbReference type="EMBL" id="KAF3835814.1"/>
    </source>
</evidence>
<feature type="compositionally biased region" description="Acidic residues" evidence="1">
    <location>
        <begin position="74"/>
        <end position="94"/>
    </location>
</feature>
<reference evidence="2 3" key="1">
    <citation type="submission" date="2020-03" db="EMBL/GenBank/DDBJ databases">
        <title>Dissostichus mawsoni Genome sequencing and assembly.</title>
        <authorList>
            <person name="Park H."/>
        </authorList>
    </citation>
    <scope>NUCLEOTIDE SEQUENCE [LARGE SCALE GENOMIC DNA]</scope>
    <source>
        <strain evidence="2">DM0001</strain>
        <tissue evidence="2">Muscle</tissue>
    </source>
</reference>
<dbReference type="EMBL" id="JAAKFY010000024">
    <property type="protein sequence ID" value="KAF3835814.1"/>
    <property type="molecule type" value="Genomic_DNA"/>
</dbReference>
<feature type="compositionally biased region" description="Basic and acidic residues" evidence="1">
    <location>
        <begin position="56"/>
        <end position="73"/>
    </location>
</feature>
<dbReference type="AlphaFoldDB" id="A0A7J5XFL7"/>
<feature type="region of interest" description="Disordered" evidence="1">
    <location>
        <begin position="56"/>
        <end position="95"/>
    </location>
</feature>
<name>A0A7J5XFL7_DISMA</name>
<sequence>MVLVSLYKFMESSVTISFVRSKDICRVTERCTCLLRVPQDAVQVLVDGFDDDVRVAGKDRDEGSFGEEHPNLREEEEEDEEEEEEGEEEYDDEEYPHRVQHLQHFVLFT</sequence>